<dbReference type="Gene3D" id="1.10.8.60">
    <property type="match status" value="1"/>
</dbReference>
<dbReference type="InterPro" id="IPR002197">
    <property type="entry name" value="HTH_Fis"/>
</dbReference>
<organism evidence="9 10">
    <name type="scientific">Pendulispora albinea</name>
    <dbReference type="NCBI Taxonomy" id="2741071"/>
    <lineage>
        <taxon>Bacteria</taxon>
        <taxon>Pseudomonadati</taxon>
        <taxon>Myxococcota</taxon>
        <taxon>Myxococcia</taxon>
        <taxon>Myxococcales</taxon>
        <taxon>Sorangiineae</taxon>
        <taxon>Pendulisporaceae</taxon>
        <taxon>Pendulispora</taxon>
    </lineage>
</organism>
<dbReference type="InterPro" id="IPR009057">
    <property type="entry name" value="Homeodomain-like_sf"/>
</dbReference>
<dbReference type="Pfam" id="PF02954">
    <property type="entry name" value="HTH_8"/>
    <property type="match status" value="1"/>
</dbReference>
<evidence type="ECO:0000256" key="3">
    <source>
        <dbReference type="ARBA" id="ARBA00023015"/>
    </source>
</evidence>
<dbReference type="Gene3D" id="3.40.50.300">
    <property type="entry name" value="P-loop containing nucleotide triphosphate hydrolases"/>
    <property type="match status" value="1"/>
</dbReference>
<dbReference type="InterPro" id="IPR025943">
    <property type="entry name" value="Sigma_54_int_dom_ATP-bd_2"/>
</dbReference>
<evidence type="ECO:0000313" key="10">
    <source>
        <dbReference type="Proteomes" id="UP001370348"/>
    </source>
</evidence>
<dbReference type="PROSITE" id="PS00675">
    <property type="entry name" value="SIGMA54_INTERACT_1"/>
    <property type="match status" value="1"/>
</dbReference>
<dbReference type="SUPFAM" id="SSF49879">
    <property type="entry name" value="SMAD/FHA domain"/>
    <property type="match status" value="1"/>
</dbReference>
<sequence length="489" mass="52481">MGQRTKDPSSEGPTDLVEAPPHVDGFRLLVLLPAAGGAGSGAGAGTNEGAGGAFEVALPETGTLLVGRGEECAVQIADASVSRRHAELTCAAGSFRIRDCESRNGIFVRGRRLDPAASVEIGPGEAIELGRITVLLQRRSAQASQRSPKVTLPPDDAGPQSAVLGGAYVVCDPAMVRLHELVKRIAVRDINVLLLGETGVGKEIVAEAVHRASRRADGPLVRVNCAQYNPQLLESELFGHEQGAFTGATKSKPGVFEAAQGGTLFLDEIGELPLSAQVKLLRVIEERRIRRVGGTESRELDIRLVTATHRDLKAESQSAQFRRDLYFRLSGVTIPIPPLRERITEIVPLAKLFASRFSAPDPAPELSDEARDALVRHPWPGNVRELRNVVEQAVALSDGIIHLEHLRLEAPGDPMPLSAPLPVHAPGVAGAGTPLRGQMQSLERQRIVDALERAHGNQSRAAESLGMPRRTLVDKLRRYNIPRPRSGGD</sequence>
<protein>
    <submittedName>
        <fullName evidence="9">Sigma 54-interacting transcriptional regulator</fullName>
    </submittedName>
</protein>
<dbReference type="CDD" id="cd00009">
    <property type="entry name" value="AAA"/>
    <property type="match status" value="1"/>
</dbReference>
<keyword evidence="10" id="KW-1185">Reference proteome</keyword>
<dbReference type="InterPro" id="IPR025662">
    <property type="entry name" value="Sigma_54_int_dom_ATP-bd_1"/>
</dbReference>
<dbReference type="PROSITE" id="PS00688">
    <property type="entry name" value="SIGMA54_INTERACT_3"/>
    <property type="match status" value="1"/>
</dbReference>
<evidence type="ECO:0000259" key="8">
    <source>
        <dbReference type="PROSITE" id="PS50045"/>
    </source>
</evidence>
<reference evidence="9 10" key="1">
    <citation type="submission" date="2021-12" db="EMBL/GenBank/DDBJ databases">
        <title>Discovery of the Pendulisporaceae a myxobacterial family with distinct sporulation behavior and unique specialized metabolism.</title>
        <authorList>
            <person name="Garcia R."/>
            <person name="Popoff A."/>
            <person name="Bader C.D."/>
            <person name="Loehr J."/>
            <person name="Walesch S."/>
            <person name="Walt C."/>
            <person name="Boldt J."/>
            <person name="Bunk B."/>
            <person name="Haeckl F.J.F.P.J."/>
            <person name="Gunesch A.P."/>
            <person name="Birkelbach J."/>
            <person name="Nuebel U."/>
            <person name="Pietschmann T."/>
            <person name="Bach T."/>
            <person name="Mueller R."/>
        </authorList>
    </citation>
    <scope>NUCLEOTIDE SEQUENCE [LARGE SCALE GENOMIC DNA]</scope>
    <source>
        <strain evidence="9 10">MSr11954</strain>
    </source>
</reference>
<evidence type="ECO:0000256" key="4">
    <source>
        <dbReference type="ARBA" id="ARBA00023125"/>
    </source>
</evidence>
<dbReference type="Gene3D" id="2.60.200.20">
    <property type="match status" value="1"/>
</dbReference>
<keyword evidence="3" id="KW-0805">Transcription regulation</keyword>
<dbReference type="PRINTS" id="PR01590">
    <property type="entry name" value="HTHFIS"/>
</dbReference>
<dbReference type="EMBL" id="CP089984">
    <property type="protein sequence ID" value="WXB17237.1"/>
    <property type="molecule type" value="Genomic_DNA"/>
</dbReference>
<evidence type="ECO:0000256" key="2">
    <source>
        <dbReference type="ARBA" id="ARBA00022840"/>
    </source>
</evidence>
<evidence type="ECO:0000256" key="5">
    <source>
        <dbReference type="ARBA" id="ARBA00023163"/>
    </source>
</evidence>
<dbReference type="Proteomes" id="UP001370348">
    <property type="component" value="Chromosome"/>
</dbReference>
<keyword evidence="1" id="KW-0547">Nucleotide-binding</keyword>
<proteinExistence type="predicted"/>
<evidence type="ECO:0000313" key="9">
    <source>
        <dbReference type="EMBL" id="WXB17237.1"/>
    </source>
</evidence>
<accession>A0ABZ2M2Q4</accession>
<dbReference type="SUPFAM" id="SSF52540">
    <property type="entry name" value="P-loop containing nucleoside triphosphate hydrolases"/>
    <property type="match status" value="1"/>
</dbReference>
<keyword evidence="5" id="KW-0804">Transcription</keyword>
<keyword evidence="4" id="KW-0238">DNA-binding</keyword>
<feature type="region of interest" description="Disordered" evidence="6">
    <location>
        <begin position="1"/>
        <end position="20"/>
    </location>
</feature>
<dbReference type="InterPro" id="IPR027417">
    <property type="entry name" value="P-loop_NTPase"/>
</dbReference>
<dbReference type="Pfam" id="PF25601">
    <property type="entry name" value="AAA_lid_14"/>
    <property type="match status" value="1"/>
</dbReference>
<feature type="domain" description="Sigma-54 factor interaction" evidence="8">
    <location>
        <begin position="168"/>
        <end position="395"/>
    </location>
</feature>
<gene>
    <name evidence="9" type="ORF">LZC94_08135</name>
</gene>
<dbReference type="SUPFAM" id="SSF46689">
    <property type="entry name" value="Homeodomain-like"/>
    <property type="match status" value="1"/>
</dbReference>
<dbReference type="InterPro" id="IPR003593">
    <property type="entry name" value="AAA+_ATPase"/>
</dbReference>
<dbReference type="PROSITE" id="PS00676">
    <property type="entry name" value="SIGMA54_INTERACT_2"/>
    <property type="match status" value="1"/>
</dbReference>
<dbReference type="PROSITE" id="PS50006">
    <property type="entry name" value="FHA_DOMAIN"/>
    <property type="match status" value="1"/>
</dbReference>
<dbReference type="SMART" id="SM00382">
    <property type="entry name" value="AAA"/>
    <property type="match status" value="1"/>
</dbReference>
<dbReference type="RefSeq" id="WP_394826867.1">
    <property type="nucleotide sequence ID" value="NZ_CP089984.1"/>
</dbReference>
<dbReference type="InterPro" id="IPR058031">
    <property type="entry name" value="AAA_lid_NorR"/>
</dbReference>
<dbReference type="InterPro" id="IPR008984">
    <property type="entry name" value="SMAD_FHA_dom_sf"/>
</dbReference>
<dbReference type="PROSITE" id="PS50045">
    <property type="entry name" value="SIGMA54_INTERACT_4"/>
    <property type="match status" value="1"/>
</dbReference>
<dbReference type="InterPro" id="IPR025944">
    <property type="entry name" value="Sigma_54_int_dom_CS"/>
</dbReference>
<feature type="domain" description="FHA" evidence="7">
    <location>
        <begin position="64"/>
        <end position="113"/>
    </location>
</feature>
<dbReference type="InterPro" id="IPR000253">
    <property type="entry name" value="FHA_dom"/>
</dbReference>
<evidence type="ECO:0000256" key="6">
    <source>
        <dbReference type="SAM" id="MobiDB-lite"/>
    </source>
</evidence>
<dbReference type="SMART" id="SM00240">
    <property type="entry name" value="FHA"/>
    <property type="match status" value="1"/>
</dbReference>
<evidence type="ECO:0000259" key="7">
    <source>
        <dbReference type="PROSITE" id="PS50006"/>
    </source>
</evidence>
<name>A0ABZ2M2Q4_9BACT</name>
<dbReference type="Pfam" id="PF00158">
    <property type="entry name" value="Sigma54_activat"/>
    <property type="match status" value="1"/>
</dbReference>
<dbReference type="InterPro" id="IPR002078">
    <property type="entry name" value="Sigma_54_int"/>
</dbReference>
<dbReference type="CDD" id="cd00060">
    <property type="entry name" value="FHA"/>
    <property type="match status" value="1"/>
</dbReference>
<evidence type="ECO:0000256" key="1">
    <source>
        <dbReference type="ARBA" id="ARBA00022741"/>
    </source>
</evidence>
<dbReference type="PANTHER" id="PTHR32071">
    <property type="entry name" value="TRANSCRIPTIONAL REGULATORY PROTEIN"/>
    <property type="match status" value="1"/>
</dbReference>
<keyword evidence="2" id="KW-0067">ATP-binding</keyword>
<dbReference type="Gene3D" id="1.10.10.60">
    <property type="entry name" value="Homeodomain-like"/>
    <property type="match status" value="1"/>
</dbReference>
<dbReference type="Pfam" id="PF00498">
    <property type="entry name" value="FHA"/>
    <property type="match status" value="1"/>
</dbReference>